<accession>A0AAN9A2F0</accession>
<evidence type="ECO:0000313" key="3">
    <source>
        <dbReference type="Proteomes" id="UP001381693"/>
    </source>
</evidence>
<gene>
    <name evidence="2" type="ORF">SK128_022495</name>
</gene>
<feature type="region of interest" description="Disordered" evidence="1">
    <location>
        <begin position="63"/>
        <end position="88"/>
    </location>
</feature>
<evidence type="ECO:0000256" key="1">
    <source>
        <dbReference type="SAM" id="MobiDB-lite"/>
    </source>
</evidence>
<evidence type="ECO:0000313" key="2">
    <source>
        <dbReference type="EMBL" id="KAK7077961.1"/>
    </source>
</evidence>
<sequence>MNVTEKENSTDSWMVLDLSTTSPTLVTPSAPLTTIATSEEADAIIPVVESGFTPSNFFFTPHQPVSESEGVPDSKIDSSSPSVQEEPPILDMDPFLLIDNITTDGNSLIPEDPNSNEVDLQDTQEHGTDSHFGVFVDEPVEVSTDMPATTVFPGEEEEERVETDIAAVSLLDADLADMSDNRADNSTLEESVTEAWELRDVATMKEIFTTEDVDQFL</sequence>
<organism evidence="2 3">
    <name type="scientific">Halocaridina rubra</name>
    <name type="common">Hawaiian red shrimp</name>
    <dbReference type="NCBI Taxonomy" id="373956"/>
    <lineage>
        <taxon>Eukaryota</taxon>
        <taxon>Metazoa</taxon>
        <taxon>Ecdysozoa</taxon>
        <taxon>Arthropoda</taxon>
        <taxon>Crustacea</taxon>
        <taxon>Multicrustacea</taxon>
        <taxon>Malacostraca</taxon>
        <taxon>Eumalacostraca</taxon>
        <taxon>Eucarida</taxon>
        <taxon>Decapoda</taxon>
        <taxon>Pleocyemata</taxon>
        <taxon>Caridea</taxon>
        <taxon>Atyoidea</taxon>
        <taxon>Atyidae</taxon>
        <taxon>Halocaridina</taxon>
    </lineage>
</organism>
<reference evidence="2 3" key="1">
    <citation type="submission" date="2023-11" db="EMBL/GenBank/DDBJ databases">
        <title>Halocaridina rubra genome assembly.</title>
        <authorList>
            <person name="Smith C."/>
        </authorList>
    </citation>
    <scope>NUCLEOTIDE SEQUENCE [LARGE SCALE GENOMIC DNA]</scope>
    <source>
        <strain evidence="2">EP-1</strain>
        <tissue evidence="2">Whole</tissue>
    </source>
</reference>
<dbReference type="EMBL" id="JAXCGZ010008104">
    <property type="protein sequence ID" value="KAK7077961.1"/>
    <property type="molecule type" value="Genomic_DNA"/>
</dbReference>
<proteinExistence type="predicted"/>
<protein>
    <submittedName>
        <fullName evidence="2">Uncharacterized protein</fullName>
    </submittedName>
</protein>
<name>A0AAN9A2F0_HALRR</name>
<keyword evidence="3" id="KW-1185">Reference proteome</keyword>
<dbReference type="Proteomes" id="UP001381693">
    <property type="component" value="Unassembled WGS sequence"/>
</dbReference>
<dbReference type="AlphaFoldDB" id="A0AAN9A2F0"/>
<comment type="caution">
    <text evidence="2">The sequence shown here is derived from an EMBL/GenBank/DDBJ whole genome shotgun (WGS) entry which is preliminary data.</text>
</comment>